<dbReference type="EMBL" id="AP024145">
    <property type="protein sequence ID" value="BCM82387.1"/>
    <property type="molecule type" value="Genomic_DNA"/>
</dbReference>
<reference evidence="2" key="1">
    <citation type="submission" date="2020-11" db="EMBL/GenBank/DDBJ databases">
        <title>Complete genome sequence of a novel pathogenic Methylobacterium strain isolated from rice in Vietnam.</title>
        <authorList>
            <person name="Lai K."/>
            <person name="Okazaki S."/>
            <person name="Higashi K."/>
            <person name="Mori H."/>
            <person name="Toyoda A."/>
            <person name="Kurokawa K."/>
        </authorList>
    </citation>
    <scope>NUCLEOTIDE SEQUENCE</scope>
    <source>
        <strain evidence="2">VL1</strain>
    </source>
</reference>
<gene>
    <name evidence="2" type="ORF">mvi_08480</name>
</gene>
<feature type="region of interest" description="Disordered" evidence="1">
    <location>
        <begin position="120"/>
        <end position="155"/>
    </location>
</feature>
<protein>
    <submittedName>
        <fullName evidence="2">Uncharacterized protein</fullName>
    </submittedName>
</protein>
<accession>A0A8H8WQC4</accession>
<evidence type="ECO:0000313" key="2">
    <source>
        <dbReference type="EMBL" id="BCM82387.1"/>
    </source>
</evidence>
<evidence type="ECO:0000256" key="1">
    <source>
        <dbReference type="SAM" id="MobiDB-lite"/>
    </source>
</evidence>
<dbReference type="KEGG" id="mind:mvi_08480"/>
<sequence length="155" mass="17063">MRAFAEDAVWTGIAESRAMRALNSSVEGLWAEPVMNILATAGPPVAEMRTRPGALCPRSVPLDRFRDHAGRMFRRRRLVFQATKIKKIQPRIDSLIMNDVMIIDKAKLFLSRAAPIHGASDRAGPLPVAQRGLRPQRRRGSAGRKARSTAAVALA</sequence>
<dbReference type="Proteomes" id="UP000663508">
    <property type="component" value="Chromosome"/>
</dbReference>
<name>A0A8H8WQC4_9HYPH</name>
<dbReference type="AlphaFoldDB" id="A0A8H8WQC4"/>
<proteinExistence type="predicted"/>
<feature type="compositionally biased region" description="Basic residues" evidence="1">
    <location>
        <begin position="134"/>
        <end position="147"/>
    </location>
</feature>
<organism evidence="2 3">
    <name type="scientific">Methylobacterium indicum</name>
    <dbReference type="NCBI Taxonomy" id="1775910"/>
    <lineage>
        <taxon>Bacteria</taxon>
        <taxon>Pseudomonadati</taxon>
        <taxon>Pseudomonadota</taxon>
        <taxon>Alphaproteobacteria</taxon>
        <taxon>Hyphomicrobiales</taxon>
        <taxon>Methylobacteriaceae</taxon>
        <taxon>Methylobacterium</taxon>
    </lineage>
</organism>
<evidence type="ECO:0000313" key="3">
    <source>
        <dbReference type="Proteomes" id="UP000663508"/>
    </source>
</evidence>